<dbReference type="RefSeq" id="WP_282009993.1">
    <property type="nucleotide sequence ID" value="NZ_OX336137.1"/>
</dbReference>
<proteinExistence type="predicted"/>
<dbReference type="SUPFAM" id="SSF52540">
    <property type="entry name" value="P-loop containing nucleoside triphosphate hydrolases"/>
    <property type="match status" value="1"/>
</dbReference>
<dbReference type="Gene3D" id="3.40.50.300">
    <property type="entry name" value="P-loop containing nucleotide triphosphate hydrolases"/>
    <property type="match status" value="1"/>
</dbReference>
<dbReference type="InterPro" id="IPR027417">
    <property type="entry name" value="P-loop_NTPase"/>
</dbReference>
<evidence type="ECO:0000313" key="1">
    <source>
        <dbReference type="EMBL" id="CAI2717019.1"/>
    </source>
</evidence>
<dbReference type="Pfam" id="PF13469">
    <property type="entry name" value="Sulfotransfer_3"/>
    <property type="match status" value="1"/>
</dbReference>
<dbReference type="EMBL" id="OX336137">
    <property type="protein sequence ID" value="CAI2717019.1"/>
    <property type="molecule type" value="Genomic_DNA"/>
</dbReference>
<reference evidence="1 2" key="1">
    <citation type="submission" date="2022-09" db="EMBL/GenBank/DDBJ databases">
        <authorList>
            <person name="Kop L."/>
        </authorList>
    </citation>
    <scope>NUCLEOTIDE SEQUENCE [LARGE SCALE GENOMIC DNA]</scope>
    <source>
        <strain evidence="1 2">347</strain>
    </source>
</reference>
<protein>
    <recommendedName>
        <fullName evidence="3">Sulfotransferase domain-containing protein</fullName>
    </recommendedName>
</protein>
<sequence length="318" mass="36622">MREDVFFRSGANQLDFPVVVITGACRSGKTLLGNLLATCPEVEYAEEPWPARTLLMAVSSRKMEREFASSMFSTYLFELYCDLILLREANFRRQDLSSIWTKKTPEEIDWRLNNLNVRNDVLAFLKNKNPTLLVNLPECALFADFIFASLIQVQIIHVVRNSFDVAWDVSEKKWFSNEQLLSPLHANLYSAKTLAGQTWYIPWWVDEGEEESFVKLSDYERGLYYWCSLVETGLEAFQACGSREIMVCYEDLVADPDREFNRVISCLGFSRGKLTGQMIGRVKKPDGKEKPSQKINNSVLDRIEKINQKIGTLCEHPR</sequence>
<name>A0ABM9HA63_9BACT</name>
<dbReference type="Proteomes" id="UP001157733">
    <property type="component" value="Chromosome"/>
</dbReference>
<accession>A0ABM9HA63</accession>
<organism evidence="1 2">
    <name type="scientific">Nitrospina watsonii</name>
    <dbReference type="NCBI Taxonomy" id="1323948"/>
    <lineage>
        <taxon>Bacteria</taxon>
        <taxon>Pseudomonadati</taxon>
        <taxon>Nitrospinota/Tectimicrobiota group</taxon>
        <taxon>Nitrospinota</taxon>
        <taxon>Nitrospinia</taxon>
        <taxon>Nitrospinales</taxon>
        <taxon>Nitrospinaceae</taxon>
        <taxon>Nitrospina</taxon>
    </lineage>
</organism>
<keyword evidence="2" id="KW-1185">Reference proteome</keyword>
<gene>
    <name evidence="1" type="ORF">NSPWAT_0160</name>
</gene>
<evidence type="ECO:0000313" key="2">
    <source>
        <dbReference type="Proteomes" id="UP001157733"/>
    </source>
</evidence>
<evidence type="ECO:0008006" key="3">
    <source>
        <dbReference type="Google" id="ProtNLM"/>
    </source>
</evidence>